<dbReference type="PROSITE" id="PS00624">
    <property type="entry name" value="GMC_OXRED_2"/>
    <property type="match status" value="1"/>
</dbReference>
<gene>
    <name evidence="5" type="primary">Gld_3</name>
    <name evidence="5" type="ORF">g.9008</name>
</gene>
<feature type="compositionally biased region" description="Low complexity" evidence="2">
    <location>
        <begin position="654"/>
        <end position="686"/>
    </location>
</feature>
<feature type="domain" description="Glucose-methanol-choline oxidoreductase N-terminal" evidence="4">
    <location>
        <begin position="292"/>
        <end position="306"/>
    </location>
</feature>
<comment type="similarity">
    <text evidence="1">Belongs to the GMC oxidoreductase family.</text>
</comment>
<protein>
    <submittedName>
        <fullName evidence="5">Glucose dehydrogenase</fullName>
    </submittedName>
</protein>
<evidence type="ECO:0000256" key="1">
    <source>
        <dbReference type="ARBA" id="ARBA00010790"/>
    </source>
</evidence>
<dbReference type="PANTHER" id="PTHR11552">
    <property type="entry name" value="GLUCOSE-METHANOL-CHOLINE GMC OXIDOREDUCTASE"/>
    <property type="match status" value="1"/>
</dbReference>
<dbReference type="GO" id="GO:0050660">
    <property type="term" value="F:flavin adenine dinucleotide binding"/>
    <property type="evidence" value="ECO:0007669"/>
    <property type="project" value="InterPro"/>
</dbReference>
<reference evidence="5" key="1">
    <citation type="submission" date="2018-10" db="EMBL/GenBank/DDBJ databases">
        <title>Transcriptome assembly of Aceria tosichella (Wheat curl mite) Type 2.</title>
        <authorList>
            <person name="Scully E.D."/>
            <person name="Geib S.M."/>
            <person name="Palmer N.A."/>
            <person name="Gupta A.K."/>
            <person name="Sarath G."/>
            <person name="Tatineni S."/>
        </authorList>
    </citation>
    <scope>NUCLEOTIDE SEQUENCE</scope>
    <source>
        <strain evidence="5">LincolnNE</strain>
    </source>
</reference>
<name>A0A6G1SCW9_9ACAR</name>
<feature type="signal peptide" evidence="3">
    <location>
        <begin position="1"/>
        <end position="16"/>
    </location>
</feature>
<evidence type="ECO:0000256" key="2">
    <source>
        <dbReference type="SAM" id="MobiDB-lite"/>
    </source>
</evidence>
<dbReference type="Gene3D" id="3.50.50.60">
    <property type="entry name" value="FAD/NAD(P)-binding domain"/>
    <property type="match status" value="1"/>
</dbReference>
<dbReference type="Gene3D" id="3.30.560.10">
    <property type="entry name" value="Glucose Oxidase, domain 3"/>
    <property type="match status" value="1"/>
</dbReference>
<dbReference type="InterPro" id="IPR000172">
    <property type="entry name" value="GMC_OxRdtase_N"/>
</dbReference>
<dbReference type="SUPFAM" id="SSF51905">
    <property type="entry name" value="FAD/NAD(P)-binding domain"/>
    <property type="match status" value="1"/>
</dbReference>
<dbReference type="InterPro" id="IPR012132">
    <property type="entry name" value="GMC_OxRdtase"/>
</dbReference>
<feature type="region of interest" description="Disordered" evidence="2">
    <location>
        <begin position="654"/>
        <end position="706"/>
    </location>
</feature>
<dbReference type="AlphaFoldDB" id="A0A6G1SCW9"/>
<dbReference type="EMBL" id="GGYP01003564">
    <property type="protein sequence ID" value="MDE48335.1"/>
    <property type="molecule type" value="Transcribed_RNA"/>
</dbReference>
<dbReference type="InterPro" id="IPR036188">
    <property type="entry name" value="FAD/NAD-bd_sf"/>
</dbReference>
<accession>A0A6G1SCW9</accession>
<dbReference type="PANTHER" id="PTHR11552:SF227">
    <property type="entry name" value="GLUCOSE DEHYDROGENASE [FAD, QUINONE]-LIKE PROTEIN"/>
    <property type="match status" value="1"/>
</dbReference>
<dbReference type="InterPro" id="IPR007867">
    <property type="entry name" value="GMC_OxRtase_C"/>
</dbReference>
<dbReference type="Pfam" id="PF00732">
    <property type="entry name" value="GMC_oxred_N"/>
    <property type="match status" value="1"/>
</dbReference>
<dbReference type="Pfam" id="PF05199">
    <property type="entry name" value="GMC_oxred_C"/>
    <property type="match status" value="1"/>
</dbReference>
<dbReference type="GO" id="GO:0016614">
    <property type="term" value="F:oxidoreductase activity, acting on CH-OH group of donors"/>
    <property type="evidence" value="ECO:0007669"/>
    <property type="project" value="InterPro"/>
</dbReference>
<proteinExistence type="inferred from homology"/>
<dbReference type="SUPFAM" id="SSF54373">
    <property type="entry name" value="FAD-linked reductases, C-terminal domain"/>
    <property type="match status" value="1"/>
</dbReference>
<evidence type="ECO:0000259" key="4">
    <source>
        <dbReference type="PROSITE" id="PS00624"/>
    </source>
</evidence>
<feature type="chain" id="PRO_5026061666" evidence="3">
    <location>
        <begin position="17"/>
        <end position="783"/>
    </location>
</feature>
<feature type="region of interest" description="Disordered" evidence="2">
    <location>
        <begin position="171"/>
        <end position="193"/>
    </location>
</feature>
<keyword evidence="3" id="KW-0732">Signal</keyword>
<evidence type="ECO:0000313" key="5">
    <source>
        <dbReference type="EMBL" id="MDE48335.1"/>
    </source>
</evidence>
<organism evidence="5">
    <name type="scientific">Aceria tosichella</name>
    <name type="common">wheat curl mite</name>
    <dbReference type="NCBI Taxonomy" id="561515"/>
    <lineage>
        <taxon>Eukaryota</taxon>
        <taxon>Metazoa</taxon>
        <taxon>Ecdysozoa</taxon>
        <taxon>Arthropoda</taxon>
        <taxon>Chelicerata</taxon>
        <taxon>Arachnida</taxon>
        <taxon>Acari</taxon>
        <taxon>Acariformes</taxon>
        <taxon>Trombidiformes</taxon>
        <taxon>Prostigmata</taxon>
        <taxon>Eupodina</taxon>
        <taxon>Eriophyoidea</taxon>
        <taxon>Eriophyidae</taxon>
        <taxon>Eriophyinae</taxon>
        <taxon>Aceriini</taxon>
        <taxon>Aceria</taxon>
    </lineage>
</organism>
<evidence type="ECO:0000256" key="3">
    <source>
        <dbReference type="SAM" id="SignalP"/>
    </source>
</evidence>
<sequence>MISYPGLASLLPLVTAVLWVRSPESRFEVKTSGWKSEYDYIVIGGGSSGAVVAGRLSEMRDQQVLLMEAGGTENILSDIPLAAGNLQMSPIDWSYQTEPQRHSCFGLVNRRSRWPRGRVLGGCSVLNYMLYLRGNARDYDGWETKGAYGWSWRDVLPYFLKSEDNTDPRIQTNGYHATGGPLTVSSPPDPTEIGRALPEAGRYLGYTGDDPNGPIQAGFTIPQGTIRRGSRCSTARAFLEPAGRNENLDIMINSYATKILFNSNKHAIAVQFEQNGLNYVVYARKEIIISGGAVNSPQLLMLSGIGPRKHLEEIGIPVVSNLPVGQNLQDHLYPGGMHFTIGNEFSLVQRRVVTFSNFLRYFTQGRGPLTTLGGVEGLAFVKTKYANSSDDWPDIEIHAISGSPTSDDGTTLRRVQGFSDLMWHSVYLPYLSYDTFSLFPVLLRPKSRGYIKLRSSNPSHPPIIEPNYLSDERDVLSLVEGMKICIAVGLSPAYRKYNSKLFETVFPGCEIYKIWSDEYLACVARTYTATIYHPVGTCRMGDPKDPQSVVDPHLRVIGVEGLRVIDASVMPEIVSGNTNAPAIMIGEKGADLIKGKRLPPAILATPSSLAAFKQPTNQQQQQQSGTLQHTLPLSMSLQVDSNLQEQVQANIMKQVQSSAASTPTSSSLSSSARQTQQQHQETQQQQPKRNKRHQRSMPASERRMSKRMFGEPARWAQVGHMTMVDDDKSNHHKNYYRLLEMAKIAAAGASAGDNCSGGAVASRDRCTRLGGDCVGSAYTNTCT</sequence>